<feature type="transmembrane region" description="Helical" evidence="1">
    <location>
        <begin position="145"/>
        <end position="165"/>
    </location>
</feature>
<dbReference type="Proteomes" id="UP000076405">
    <property type="component" value="Chromosome"/>
</dbReference>
<dbReference type="EMBL" id="CP012275">
    <property type="protein sequence ID" value="AMV62347.1"/>
    <property type="molecule type" value="Genomic_DNA"/>
</dbReference>
<feature type="transmembrane region" description="Helical" evidence="1">
    <location>
        <begin position="171"/>
        <end position="190"/>
    </location>
</feature>
<evidence type="ECO:0000313" key="2">
    <source>
        <dbReference type="EMBL" id="AMV62347.1"/>
    </source>
</evidence>
<name>A0AAC9FIH4_9LACO</name>
<accession>A0AAC9FIH4</accession>
<dbReference type="KEGG" id="pdm:ADU72_1872"/>
<reference evidence="4 5" key="1">
    <citation type="journal article" date="2016" name="PLoS ONE">
        <title>The Identification of Novel Diagnostic Marker Genes for the Detection of Beer Spoiling Pediococcus damnosus Strains Using the BlAst Diagnostic Gene findEr.</title>
        <authorList>
            <person name="Behr J."/>
            <person name="Geissler A.J."/>
            <person name="Schmid J."/>
            <person name="Zehe A."/>
            <person name="Vogel R.F."/>
        </authorList>
    </citation>
    <scope>NUCLEOTIDE SEQUENCE [LARGE SCALE GENOMIC DNA]</scope>
    <source>
        <strain evidence="2 5">TMW 2.1533</strain>
        <strain evidence="3 4">TMW 2.1535</strain>
    </source>
</reference>
<feature type="transmembrane region" description="Helical" evidence="1">
    <location>
        <begin position="120"/>
        <end position="138"/>
    </location>
</feature>
<evidence type="ECO:0000313" key="5">
    <source>
        <dbReference type="Proteomes" id="UP000076405"/>
    </source>
</evidence>
<gene>
    <name evidence="2" type="ORF">ADU70_0851</name>
    <name evidence="3" type="ORF">ADU72_1872</name>
</gene>
<proteinExistence type="predicted"/>
<dbReference type="EMBL" id="CP012288">
    <property type="protein sequence ID" value="AMV67793.1"/>
    <property type="molecule type" value="Genomic_DNA"/>
</dbReference>
<feature type="transmembrane region" description="Helical" evidence="1">
    <location>
        <begin position="296"/>
        <end position="314"/>
    </location>
</feature>
<dbReference type="AlphaFoldDB" id="A0AAC9FIH4"/>
<evidence type="ECO:0000313" key="3">
    <source>
        <dbReference type="EMBL" id="AMV67793.1"/>
    </source>
</evidence>
<protein>
    <submittedName>
        <fullName evidence="2">Membrane protein</fullName>
    </submittedName>
</protein>
<organism evidence="2 5">
    <name type="scientific">Pediococcus damnosus</name>
    <dbReference type="NCBI Taxonomy" id="51663"/>
    <lineage>
        <taxon>Bacteria</taxon>
        <taxon>Bacillati</taxon>
        <taxon>Bacillota</taxon>
        <taxon>Bacilli</taxon>
        <taxon>Lactobacillales</taxon>
        <taxon>Lactobacillaceae</taxon>
        <taxon>Pediococcus</taxon>
    </lineage>
</organism>
<feature type="transmembrane region" description="Helical" evidence="1">
    <location>
        <begin position="255"/>
        <end position="284"/>
    </location>
</feature>
<keyword evidence="4" id="KW-1185">Reference proteome</keyword>
<evidence type="ECO:0000313" key="4">
    <source>
        <dbReference type="Proteomes" id="UP000076244"/>
    </source>
</evidence>
<feature type="transmembrane region" description="Helical" evidence="1">
    <location>
        <begin position="87"/>
        <end position="108"/>
    </location>
</feature>
<keyword evidence="1" id="KW-1133">Transmembrane helix</keyword>
<keyword evidence="1" id="KW-0472">Membrane</keyword>
<keyword evidence="1" id="KW-0812">Transmembrane</keyword>
<evidence type="ECO:0000256" key="1">
    <source>
        <dbReference type="SAM" id="Phobius"/>
    </source>
</evidence>
<dbReference type="Proteomes" id="UP000076244">
    <property type="component" value="Chromosome"/>
</dbReference>
<feature type="transmembrane region" description="Helical" evidence="1">
    <location>
        <begin position="197"/>
        <end position="215"/>
    </location>
</feature>
<sequence>MFNIITCTLKLFISIRIKYYKPFTTLCLLFLMNSKLKNRLIKSITNRKPLKDRFLLTFYLTLFRIELSHIGETFMQNLHLTTEKKKTLLPLGLALIQTFSTWLIPTVYSRLVNTTIQHTVSNQAILILFIFMFNFLVFDRFTNKFPMIFFLGMTGVAVLIAAFSFSSIAPTIGLLLFVCLSSLLPFFLSFKNNWAGWLLFTISSAFILPETLFYVQCGFLSTNFLKALIIPLLSTFLFYYPFFIKRINFSTIINLGIGALCACILLFTHVGIYSVFASLLILISWTFQRMVKQPKLILTINVILNLLFNILILMK</sequence>
<feature type="transmembrane region" description="Helical" evidence="1">
    <location>
        <begin position="227"/>
        <end position="243"/>
    </location>
</feature>